<evidence type="ECO:0000313" key="2">
    <source>
        <dbReference type="EMBL" id="CCA17906.1"/>
    </source>
</evidence>
<dbReference type="AlphaFoldDB" id="F0W9T8"/>
<evidence type="ECO:0000259" key="1">
    <source>
        <dbReference type="Pfam" id="PF03184"/>
    </source>
</evidence>
<reference evidence="2" key="1">
    <citation type="journal article" date="2011" name="PLoS Biol.">
        <title>Gene gain and loss during evolution of obligate parasitism in the white rust pathogen of Arabidopsis thaliana.</title>
        <authorList>
            <person name="Kemen E."/>
            <person name="Gardiner A."/>
            <person name="Schultz-Larsen T."/>
            <person name="Kemen A.C."/>
            <person name="Balmuth A.L."/>
            <person name="Robert-Seilaniantz A."/>
            <person name="Bailey K."/>
            <person name="Holub E."/>
            <person name="Studholme D.J."/>
            <person name="Maclean D."/>
            <person name="Jones J.D."/>
        </authorList>
    </citation>
    <scope>NUCLEOTIDE SEQUENCE</scope>
</reference>
<dbReference type="HOGENOM" id="CLU_088458_2_1_1"/>
<organism evidence="2">
    <name type="scientific">Albugo laibachii Nc14</name>
    <dbReference type="NCBI Taxonomy" id="890382"/>
    <lineage>
        <taxon>Eukaryota</taxon>
        <taxon>Sar</taxon>
        <taxon>Stramenopiles</taxon>
        <taxon>Oomycota</taxon>
        <taxon>Peronosporomycetes</taxon>
        <taxon>Albuginales</taxon>
        <taxon>Albuginaceae</taxon>
        <taxon>Albugo</taxon>
    </lineage>
</organism>
<protein>
    <submittedName>
        <fullName evidence="2">PREDICTED: similar to tigger transposable element derived 4 putative</fullName>
    </submittedName>
</protein>
<dbReference type="InterPro" id="IPR004875">
    <property type="entry name" value="DDE_SF_endonuclease_dom"/>
</dbReference>
<proteinExistence type="predicted"/>
<gene>
    <name evidence="2" type="primary">AlNc14C42G3542</name>
    <name evidence="2" type="ORF">ALNC14_040490</name>
</gene>
<reference evidence="2" key="2">
    <citation type="submission" date="2011-02" db="EMBL/GenBank/DDBJ databases">
        <authorList>
            <person name="MacLean D."/>
        </authorList>
    </citation>
    <scope>NUCLEOTIDE SEQUENCE</scope>
</reference>
<accession>F0W9T8</accession>
<feature type="domain" description="DDE-1" evidence="1">
    <location>
        <begin position="4"/>
        <end position="117"/>
    </location>
</feature>
<dbReference type="Pfam" id="PF03184">
    <property type="entry name" value="DDE_1"/>
    <property type="match status" value="1"/>
</dbReference>
<dbReference type="EMBL" id="FR824087">
    <property type="protein sequence ID" value="CCA17906.1"/>
    <property type="molecule type" value="Genomic_DNA"/>
</dbReference>
<dbReference type="GO" id="GO:0003676">
    <property type="term" value="F:nucleic acid binding"/>
    <property type="evidence" value="ECO:0007669"/>
    <property type="project" value="InterPro"/>
</dbReference>
<name>F0W9T8_9STRA</name>
<sequence>MRAGSRHVLLLVDNVSSHRPEEPLSHVELRMLPPNTTTFLQPQDAGIISSFKTQINKIQHRFIADRFDDVLRRISETGYDCVEKEIDSLFNGDVLVAMRWAETAWSKVTRITILHCWSHTQILDEEIYELVESFEKVRASAIAAPAA</sequence>